<protein>
    <submittedName>
        <fullName evidence="2">F0F1-type ATP synthase assembly protein I</fullName>
    </submittedName>
</protein>
<name>A0A7Y9JUA2_9ACTN</name>
<keyword evidence="1" id="KW-0812">Transmembrane</keyword>
<dbReference type="EMBL" id="JACCBE010000001">
    <property type="protein sequence ID" value="NYD59649.1"/>
    <property type="molecule type" value="Genomic_DNA"/>
</dbReference>
<gene>
    <name evidence="2" type="ORF">BKA08_003887</name>
</gene>
<evidence type="ECO:0000313" key="3">
    <source>
        <dbReference type="Proteomes" id="UP000516957"/>
    </source>
</evidence>
<comment type="caution">
    <text evidence="2">The sequence shown here is derived from an EMBL/GenBank/DDBJ whole genome shotgun (WGS) entry which is preliminary data.</text>
</comment>
<keyword evidence="1" id="KW-1133">Transmembrane helix</keyword>
<evidence type="ECO:0000256" key="1">
    <source>
        <dbReference type="SAM" id="Phobius"/>
    </source>
</evidence>
<dbReference type="RefSeq" id="WP_246305189.1">
    <property type="nucleotide sequence ID" value="NZ_CP059163.1"/>
</dbReference>
<sequence length="80" mass="8407">MAPNDHVPDRSSEPSTDPWAAFGSLGAGVLLYGGLGWAGDRWLGTSFLLPVGLVLGAVLGFYVVIVRFGRAPEKPAEHDA</sequence>
<keyword evidence="3" id="KW-1185">Reference proteome</keyword>
<dbReference type="AlphaFoldDB" id="A0A7Y9JUA2"/>
<organism evidence="2 3">
    <name type="scientific">Nocardioides marinisabuli</name>
    <dbReference type="NCBI Taxonomy" id="419476"/>
    <lineage>
        <taxon>Bacteria</taxon>
        <taxon>Bacillati</taxon>
        <taxon>Actinomycetota</taxon>
        <taxon>Actinomycetes</taxon>
        <taxon>Propionibacteriales</taxon>
        <taxon>Nocardioidaceae</taxon>
        <taxon>Nocardioides</taxon>
    </lineage>
</organism>
<feature type="transmembrane region" description="Helical" evidence="1">
    <location>
        <begin position="20"/>
        <end position="39"/>
    </location>
</feature>
<feature type="transmembrane region" description="Helical" evidence="1">
    <location>
        <begin position="46"/>
        <end position="65"/>
    </location>
</feature>
<proteinExistence type="predicted"/>
<evidence type="ECO:0000313" key="2">
    <source>
        <dbReference type="EMBL" id="NYD59649.1"/>
    </source>
</evidence>
<dbReference type="Proteomes" id="UP000516957">
    <property type="component" value="Unassembled WGS sequence"/>
</dbReference>
<keyword evidence="1" id="KW-0472">Membrane</keyword>
<reference evidence="2 3" key="1">
    <citation type="submission" date="2020-07" db="EMBL/GenBank/DDBJ databases">
        <title>Sequencing the genomes of 1000 actinobacteria strains.</title>
        <authorList>
            <person name="Klenk H.-P."/>
        </authorList>
    </citation>
    <scope>NUCLEOTIDE SEQUENCE [LARGE SCALE GENOMIC DNA]</scope>
    <source>
        <strain evidence="2 3">DSM 18965</strain>
    </source>
</reference>
<accession>A0A7Y9JUA2</accession>